<dbReference type="InterPro" id="IPR011008">
    <property type="entry name" value="Dimeric_a/b-barrel"/>
</dbReference>
<dbReference type="Proteomes" id="UP000199379">
    <property type="component" value="Unassembled WGS sequence"/>
</dbReference>
<dbReference type="AlphaFoldDB" id="A0A1H7DE50"/>
<gene>
    <name evidence="1" type="ORF">SAMN05444007_11115</name>
</gene>
<dbReference type="SUPFAM" id="SSF54909">
    <property type="entry name" value="Dimeric alpha+beta barrel"/>
    <property type="match status" value="1"/>
</dbReference>
<organism evidence="1 2">
    <name type="scientific">Cribrihabitans marinus</name>
    <dbReference type="NCBI Taxonomy" id="1227549"/>
    <lineage>
        <taxon>Bacteria</taxon>
        <taxon>Pseudomonadati</taxon>
        <taxon>Pseudomonadota</taxon>
        <taxon>Alphaproteobacteria</taxon>
        <taxon>Rhodobacterales</taxon>
        <taxon>Paracoccaceae</taxon>
        <taxon>Cribrihabitans</taxon>
    </lineage>
</organism>
<dbReference type="OrthoDB" id="7726846at2"/>
<evidence type="ECO:0000313" key="1">
    <source>
        <dbReference type="EMBL" id="SEJ99948.1"/>
    </source>
</evidence>
<accession>A0A1H7DE50</accession>
<sequence length="89" mass="10247">MAEHAIWQADVADFDAWLKVFREDARARKAVGIRELHVWRDPDRTDHAVVLFEITDLDKARAFFDSEELAMHHERGGVAHVTVKLLEPA</sequence>
<dbReference type="STRING" id="1227549.SAMN05444007_11115"/>
<proteinExistence type="predicted"/>
<name>A0A1H7DE50_9RHOB</name>
<evidence type="ECO:0008006" key="3">
    <source>
        <dbReference type="Google" id="ProtNLM"/>
    </source>
</evidence>
<reference evidence="1 2" key="1">
    <citation type="submission" date="2016-10" db="EMBL/GenBank/DDBJ databases">
        <authorList>
            <person name="de Groot N.N."/>
        </authorList>
    </citation>
    <scope>NUCLEOTIDE SEQUENCE [LARGE SCALE GENOMIC DNA]</scope>
    <source>
        <strain evidence="1 2">DSM 29340</strain>
    </source>
</reference>
<protein>
    <recommendedName>
        <fullName evidence="3">DUF1330 domain-containing protein</fullName>
    </recommendedName>
</protein>
<evidence type="ECO:0000313" key="2">
    <source>
        <dbReference type="Proteomes" id="UP000199379"/>
    </source>
</evidence>
<dbReference type="RefSeq" id="WP_092369815.1">
    <property type="nucleotide sequence ID" value="NZ_BMGV01000011.1"/>
</dbReference>
<keyword evidence="2" id="KW-1185">Reference proteome</keyword>
<dbReference type="EMBL" id="FNYD01000011">
    <property type="protein sequence ID" value="SEJ99948.1"/>
    <property type="molecule type" value="Genomic_DNA"/>
</dbReference>